<dbReference type="GO" id="GO:0061630">
    <property type="term" value="F:ubiquitin protein ligase activity"/>
    <property type="evidence" value="ECO:0007669"/>
    <property type="project" value="TreeGrafter"/>
</dbReference>
<evidence type="ECO:0000256" key="4">
    <source>
        <dbReference type="ARBA" id="ARBA00022737"/>
    </source>
</evidence>
<dbReference type="InterPro" id="IPR013083">
    <property type="entry name" value="Znf_RING/FYVE/PHD"/>
</dbReference>
<dbReference type="Pfam" id="PF16678">
    <property type="entry name" value="UBA_HOIP"/>
    <property type="match status" value="1"/>
</dbReference>
<dbReference type="PROSITE" id="PS51873">
    <property type="entry name" value="TRIAD"/>
    <property type="match status" value="1"/>
</dbReference>
<dbReference type="InterPro" id="IPR047540">
    <property type="entry name" value="BRcat_RBR_RNF31-like"/>
</dbReference>
<evidence type="ECO:0000256" key="7">
    <source>
        <dbReference type="ARBA" id="ARBA00022833"/>
    </source>
</evidence>
<evidence type="ECO:0000256" key="2">
    <source>
        <dbReference type="ARBA" id="ARBA00022679"/>
    </source>
</evidence>
<dbReference type="InterPro" id="IPR057426">
    <property type="entry name" value="RNF31_UBA_3"/>
</dbReference>
<keyword evidence="3" id="KW-0479">Metal-binding</keyword>
<dbReference type="InterPro" id="IPR047541">
    <property type="entry name" value="RNF31_RBR_mRING-HC-like"/>
</dbReference>
<dbReference type="InterPro" id="IPR036443">
    <property type="entry name" value="Znf_RanBP2_sf"/>
</dbReference>
<dbReference type="Gene3D" id="6.10.140.1100">
    <property type="match status" value="1"/>
</dbReference>
<dbReference type="SUPFAM" id="SSF143503">
    <property type="entry name" value="PUG domain-like"/>
    <property type="match status" value="1"/>
</dbReference>
<dbReference type="OMA" id="PRACNTH"/>
<dbReference type="InterPro" id="IPR041031">
    <property type="entry name" value="RNF31_C"/>
</dbReference>
<reference evidence="8" key="3">
    <citation type="submission" date="2025-09" db="UniProtKB">
        <authorList>
            <consortium name="Ensembl"/>
        </authorList>
    </citation>
    <scope>IDENTIFICATION</scope>
</reference>
<reference evidence="8 9" key="1">
    <citation type="submission" date="2020-10" db="EMBL/GenBank/DDBJ databases">
        <title>Pygocentrus nattereri (red-bellied piranha) genome, fPygNat1, primary haplotype.</title>
        <authorList>
            <person name="Myers G."/>
            <person name="Meyer A."/>
            <person name="Karagic N."/>
            <person name="Pippel M."/>
            <person name="Winkler S."/>
            <person name="Tracey A."/>
            <person name="Wood J."/>
            <person name="Formenti G."/>
            <person name="Howe K."/>
            <person name="Fedrigo O."/>
            <person name="Jarvis E.D."/>
        </authorList>
    </citation>
    <scope>NUCLEOTIDE SEQUENCE [LARGE SCALE GENOMIC DNA]</scope>
</reference>
<reference evidence="8" key="2">
    <citation type="submission" date="2025-08" db="UniProtKB">
        <authorList>
            <consortium name="Ensembl"/>
        </authorList>
    </citation>
    <scope>IDENTIFICATION</scope>
</reference>
<dbReference type="InterPro" id="IPR036339">
    <property type="entry name" value="PUB-like_dom_sf"/>
</dbReference>
<dbReference type="Gene3D" id="1.10.8.10">
    <property type="entry name" value="DNA helicase RuvA subunit, C-terminal domain"/>
    <property type="match status" value="1"/>
</dbReference>
<dbReference type="InterPro" id="IPR044066">
    <property type="entry name" value="TRIAD_supradom"/>
</dbReference>
<evidence type="ECO:0000256" key="5">
    <source>
        <dbReference type="ARBA" id="ARBA00022771"/>
    </source>
</evidence>
<dbReference type="GO" id="GO:0036435">
    <property type="term" value="F:K48-linked polyubiquitin modification-dependent protein binding"/>
    <property type="evidence" value="ECO:0007669"/>
    <property type="project" value="TreeGrafter"/>
</dbReference>
<dbReference type="GO" id="GO:1990450">
    <property type="term" value="F:linear polyubiquitin binding"/>
    <property type="evidence" value="ECO:0007669"/>
    <property type="project" value="TreeGrafter"/>
</dbReference>
<proteinExistence type="inferred from homology"/>
<dbReference type="Gene3D" id="1.20.58.2190">
    <property type="match status" value="1"/>
</dbReference>
<evidence type="ECO:0000256" key="3">
    <source>
        <dbReference type="ARBA" id="ARBA00022723"/>
    </source>
</evidence>
<dbReference type="STRING" id="42514.ENSPNAP00000026372"/>
<protein>
    <recommendedName>
        <fullName evidence="10">RBR-type E3 ubiquitin transferase</fullName>
    </recommendedName>
</protein>
<dbReference type="InterPro" id="IPR047542">
    <property type="entry name" value="Rcat_RBR_RNF31-like"/>
</dbReference>
<dbReference type="PROSITE" id="PS50089">
    <property type="entry name" value="ZF_RING_2"/>
    <property type="match status" value="1"/>
</dbReference>
<evidence type="ECO:0000313" key="8">
    <source>
        <dbReference type="Ensembl" id="ENSPNAP00000005476.2"/>
    </source>
</evidence>
<dbReference type="Pfam" id="PF25163">
    <property type="entry name" value="UBA_RNF31"/>
    <property type="match status" value="1"/>
</dbReference>
<dbReference type="CDD" id="cd16631">
    <property type="entry name" value="mRING-HC-C4C4_RBR_HOIP"/>
    <property type="match status" value="1"/>
</dbReference>
<dbReference type="Ensembl" id="ENSPNAT00000005246.2">
    <property type="protein sequence ID" value="ENSPNAP00000005476.2"/>
    <property type="gene ID" value="ENSPNAG00000001873.2"/>
</dbReference>
<dbReference type="GO" id="GO:0071797">
    <property type="term" value="C:LUBAC complex"/>
    <property type="evidence" value="ECO:0007669"/>
    <property type="project" value="InterPro"/>
</dbReference>
<dbReference type="PANTHER" id="PTHR16004:SF5">
    <property type="entry name" value="E3 UBIQUITIN-PROTEIN LIGASE RNF31"/>
    <property type="match status" value="1"/>
</dbReference>
<name>A0A3B4C3R1_PYGNA</name>
<dbReference type="PROSITE" id="PS01358">
    <property type="entry name" value="ZF_RANBP2_1"/>
    <property type="match status" value="1"/>
</dbReference>
<dbReference type="Pfam" id="PF22191">
    <property type="entry name" value="IBR_1"/>
    <property type="match status" value="1"/>
</dbReference>
<sequence>MASLSVHFEDLRKKAESCLSTSASAQEAKLFALAMAETAMPLSSRYKHIPAETIISDNVPGKNLQEVMESLNRVVKALNILEKYGCNLLNPNRPKYWRNVKFNNPVFKAAVDTVKGGRDVLMLYGYTVGQDDGLSFPEDVTAPDVHTVSAVTTEIMTLREELDLLSKGTHAHPEFFEKMIPSLGQQEQDKEIEPDAVVIPVPVPKPRTIIGTVKQSPRDSPKTSIPPKVSVCNICGGNPCILCQPCGSLPFCQKCDNMVHLHPNKTNHKREPIQTPQQGKCVICGISTVSAFCVTCNQRLCTECDKLYHSHPDRVGHKREILQTPTKPSVKPRVTTGAPAGREDTLQQSTLTEWVCMSCTMVNSGSSVLCDACERPRLAKQATPPQATQWECKMCTFINMSAALKCEMCEMPQEEDKNPATGITAPVMEKNTPLGVLPARADEVAMDEPHIKPKTVDMQKQSQMREEGLKLLRQIKEGEKKARSPEEVYAAIKLCGGSNPSDWLQSELPHQLDEICALAASIQPDFGTGGQILLSRTEAKQAWISSGGNAQKAVAHLLKKRADQLCVLNKAGFVDKLECDKALFINGGDLEGALSHLQRPLLQHFHQNIWKEQSKVHFNIDHPDKEWLCRRLLGLYNLPSWGRSLLALTLLQEPNVEYSLEDVIQAVRDHHDKDFINRILNKECEVCYGSFPQRKMQALTFCQCSMCCECFKQHFTVALRDKHIRDMVCPVCEEPDINDPEALQTYFSTLDVQLREYLEPDVHELFGKKLMEHTLKKDPKFLWCCHCTNGFINDKDEFKVTCPDCHQSFCSKCRKPWEVQHEGVSCNDFQTWKRDNDPEYQKQGLAGFLKENGINCPSCKFQYALAKGGCMHFTCGQCRYEFCCGCNNIFHKKQCVDGQCVVNGLHAHHPRDCLFYLRDWEPARLQDLLQRGRVEFNTDPPEGTENAVCGVLEQKDGGQDAPCGNQTQEGHAGLCDKHYREYLVSLINAHSLDPAVLMDEGELIATCKRHKIQPEREQEEDDEAYHSRLQQKLMEIPLGDKVPRKM</sequence>
<dbReference type="Gene3D" id="1.20.120.1750">
    <property type="match status" value="1"/>
</dbReference>
<dbReference type="CDD" id="cd20337">
    <property type="entry name" value="BRcat_RBR_HOIP"/>
    <property type="match status" value="1"/>
</dbReference>
<dbReference type="CDD" id="cd20351">
    <property type="entry name" value="Rcat_RBR_HOIP"/>
    <property type="match status" value="1"/>
</dbReference>
<dbReference type="GO" id="GO:0070530">
    <property type="term" value="F:K63-linked polyubiquitin modification-dependent protein binding"/>
    <property type="evidence" value="ECO:0007669"/>
    <property type="project" value="TreeGrafter"/>
</dbReference>
<dbReference type="InterPro" id="IPR000315">
    <property type="entry name" value="Znf_B-box"/>
</dbReference>
<dbReference type="GeneTree" id="ENSGT00530000064112"/>
<dbReference type="PROSITE" id="PS50119">
    <property type="entry name" value="ZF_BBOX"/>
    <property type="match status" value="1"/>
</dbReference>
<keyword evidence="9" id="KW-1185">Reference proteome</keyword>
<dbReference type="SUPFAM" id="SSF90209">
    <property type="entry name" value="Ran binding protein zinc finger-like"/>
    <property type="match status" value="1"/>
</dbReference>
<dbReference type="SUPFAM" id="SSF57850">
    <property type="entry name" value="RING/U-box"/>
    <property type="match status" value="2"/>
</dbReference>
<evidence type="ECO:0000256" key="6">
    <source>
        <dbReference type="ARBA" id="ARBA00022786"/>
    </source>
</evidence>
<dbReference type="Gene3D" id="2.30.30.380">
    <property type="entry name" value="Zn-finger domain of Sec23/24"/>
    <property type="match status" value="1"/>
</dbReference>
<evidence type="ECO:0000256" key="1">
    <source>
        <dbReference type="ARBA" id="ARBA00008278"/>
    </source>
</evidence>
<keyword evidence="6" id="KW-0833">Ubl conjugation pathway</keyword>
<dbReference type="Gene3D" id="3.30.40.10">
    <property type="entry name" value="Zinc/RING finger domain, C3HC4 (zinc finger)"/>
    <property type="match status" value="1"/>
</dbReference>
<dbReference type="Pfam" id="PF01485">
    <property type="entry name" value="IBR"/>
    <property type="match status" value="1"/>
</dbReference>
<dbReference type="InterPro" id="IPR001876">
    <property type="entry name" value="Znf_RanBP2"/>
</dbReference>
<dbReference type="InterPro" id="IPR032065">
    <property type="entry name" value="RNF31-UBA"/>
</dbReference>
<dbReference type="InterPro" id="IPR002867">
    <property type="entry name" value="IBR_dom"/>
</dbReference>
<dbReference type="PANTHER" id="PTHR16004">
    <property type="entry name" value="RING FINGER PROTEIN 31-RELATED"/>
    <property type="match status" value="1"/>
</dbReference>
<dbReference type="Pfam" id="PF18091">
    <property type="entry name" value="E3_UbLigase_RBR"/>
    <property type="match status" value="1"/>
</dbReference>
<keyword evidence="2" id="KW-0808">Transferase</keyword>
<dbReference type="SMART" id="SM00336">
    <property type="entry name" value="BBOX"/>
    <property type="match status" value="2"/>
</dbReference>
<dbReference type="AlphaFoldDB" id="A0A3B4C3R1"/>
<dbReference type="Pfam" id="PF09409">
    <property type="entry name" value="PUB"/>
    <property type="match status" value="1"/>
</dbReference>
<dbReference type="InterPro" id="IPR026254">
    <property type="entry name" value="RNF31-like"/>
</dbReference>
<dbReference type="GO" id="GO:0097039">
    <property type="term" value="P:protein linear polyubiquitination"/>
    <property type="evidence" value="ECO:0007669"/>
    <property type="project" value="TreeGrafter"/>
</dbReference>
<evidence type="ECO:0008006" key="10">
    <source>
        <dbReference type="Google" id="ProtNLM"/>
    </source>
</evidence>
<keyword evidence="4" id="KW-0677">Repeat</keyword>
<dbReference type="Proteomes" id="UP001501920">
    <property type="component" value="Chromosome 13"/>
</dbReference>
<keyword evidence="7" id="KW-0862">Zinc</keyword>
<dbReference type="GO" id="GO:0008270">
    <property type="term" value="F:zinc ion binding"/>
    <property type="evidence" value="ECO:0007669"/>
    <property type="project" value="UniProtKB-KW"/>
</dbReference>
<dbReference type="GeneID" id="108431411"/>
<dbReference type="PROSITE" id="PS50199">
    <property type="entry name" value="ZF_RANBP2_2"/>
    <property type="match status" value="2"/>
</dbReference>
<dbReference type="InterPro" id="IPR018997">
    <property type="entry name" value="PUB_domain"/>
</dbReference>
<keyword evidence="5" id="KW-0863">Zinc-finger</keyword>
<dbReference type="RefSeq" id="XP_017560020.2">
    <property type="nucleotide sequence ID" value="XM_017704531.2"/>
</dbReference>
<dbReference type="InterPro" id="IPR001841">
    <property type="entry name" value="Znf_RING"/>
</dbReference>
<evidence type="ECO:0000313" key="9">
    <source>
        <dbReference type="Proteomes" id="UP001501920"/>
    </source>
</evidence>
<accession>A0A3B4C3R1</accession>
<dbReference type="SMART" id="SM00547">
    <property type="entry name" value="ZnF_RBZ"/>
    <property type="match status" value="2"/>
</dbReference>
<comment type="similarity">
    <text evidence="1">Belongs to the RBR family.</text>
</comment>
<dbReference type="OrthoDB" id="9978677at2759"/>
<dbReference type="SMART" id="SM00647">
    <property type="entry name" value="IBR"/>
    <property type="match status" value="2"/>
</dbReference>
<organism evidence="8 9">
    <name type="scientific">Pygocentrus nattereri</name>
    <name type="common">Red-bellied piranha</name>
    <dbReference type="NCBI Taxonomy" id="42514"/>
    <lineage>
        <taxon>Eukaryota</taxon>
        <taxon>Metazoa</taxon>
        <taxon>Chordata</taxon>
        <taxon>Craniata</taxon>
        <taxon>Vertebrata</taxon>
        <taxon>Euteleostomi</taxon>
        <taxon>Actinopterygii</taxon>
        <taxon>Neopterygii</taxon>
        <taxon>Teleostei</taxon>
        <taxon>Ostariophysi</taxon>
        <taxon>Characiformes</taxon>
        <taxon>Characoidei</taxon>
        <taxon>Pygocentrus</taxon>
    </lineage>
</organism>